<keyword evidence="2" id="KW-0689">Ribosomal protein</keyword>
<dbReference type="AlphaFoldDB" id="A0A5C3QH03"/>
<dbReference type="GO" id="GO:0003735">
    <property type="term" value="F:structural constituent of ribosome"/>
    <property type="evidence" value="ECO:0007669"/>
    <property type="project" value="InterPro"/>
</dbReference>
<accession>A0A5C3QH03</accession>
<dbReference type="SUPFAM" id="SSF143034">
    <property type="entry name" value="L35p-like"/>
    <property type="match status" value="1"/>
</dbReference>
<keyword evidence="5" id="KW-1185">Reference proteome</keyword>
<name>A0A5C3QH03_9AGAR</name>
<dbReference type="InterPro" id="IPR021137">
    <property type="entry name" value="Ribosomal_bL35-like"/>
</dbReference>
<proteinExistence type="inferred from homology"/>
<evidence type="ECO:0000313" key="5">
    <source>
        <dbReference type="Proteomes" id="UP000305067"/>
    </source>
</evidence>
<reference evidence="4 5" key="1">
    <citation type="journal article" date="2019" name="Nat. Ecol. Evol.">
        <title>Megaphylogeny resolves global patterns of mushroom evolution.</title>
        <authorList>
            <person name="Varga T."/>
            <person name="Krizsan K."/>
            <person name="Foldi C."/>
            <person name="Dima B."/>
            <person name="Sanchez-Garcia M."/>
            <person name="Sanchez-Ramirez S."/>
            <person name="Szollosi G.J."/>
            <person name="Szarkandi J.G."/>
            <person name="Papp V."/>
            <person name="Albert L."/>
            <person name="Andreopoulos W."/>
            <person name="Angelini C."/>
            <person name="Antonin V."/>
            <person name="Barry K.W."/>
            <person name="Bougher N.L."/>
            <person name="Buchanan P."/>
            <person name="Buyck B."/>
            <person name="Bense V."/>
            <person name="Catcheside P."/>
            <person name="Chovatia M."/>
            <person name="Cooper J."/>
            <person name="Damon W."/>
            <person name="Desjardin D."/>
            <person name="Finy P."/>
            <person name="Geml J."/>
            <person name="Haridas S."/>
            <person name="Hughes K."/>
            <person name="Justo A."/>
            <person name="Karasinski D."/>
            <person name="Kautmanova I."/>
            <person name="Kiss B."/>
            <person name="Kocsube S."/>
            <person name="Kotiranta H."/>
            <person name="LaButti K.M."/>
            <person name="Lechner B.E."/>
            <person name="Liimatainen K."/>
            <person name="Lipzen A."/>
            <person name="Lukacs Z."/>
            <person name="Mihaltcheva S."/>
            <person name="Morgado L.N."/>
            <person name="Niskanen T."/>
            <person name="Noordeloos M.E."/>
            <person name="Ohm R.A."/>
            <person name="Ortiz-Santana B."/>
            <person name="Ovrebo C."/>
            <person name="Racz N."/>
            <person name="Riley R."/>
            <person name="Savchenko A."/>
            <person name="Shiryaev A."/>
            <person name="Soop K."/>
            <person name="Spirin V."/>
            <person name="Szebenyi C."/>
            <person name="Tomsovsky M."/>
            <person name="Tulloss R.E."/>
            <person name="Uehling J."/>
            <person name="Grigoriev I.V."/>
            <person name="Vagvolgyi C."/>
            <person name="Papp T."/>
            <person name="Martin F.M."/>
            <person name="Miettinen O."/>
            <person name="Hibbett D.S."/>
            <person name="Nagy L.G."/>
        </authorList>
    </citation>
    <scope>NUCLEOTIDE SEQUENCE [LARGE SCALE GENOMIC DNA]</scope>
    <source>
        <strain evidence="4 5">CBS 309.79</strain>
    </source>
</reference>
<evidence type="ECO:0008006" key="6">
    <source>
        <dbReference type="Google" id="ProtNLM"/>
    </source>
</evidence>
<evidence type="ECO:0000256" key="2">
    <source>
        <dbReference type="ARBA" id="ARBA00022980"/>
    </source>
</evidence>
<evidence type="ECO:0000256" key="3">
    <source>
        <dbReference type="ARBA" id="ARBA00023274"/>
    </source>
</evidence>
<organism evidence="4 5">
    <name type="scientific">Pterulicium gracile</name>
    <dbReference type="NCBI Taxonomy" id="1884261"/>
    <lineage>
        <taxon>Eukaryota</taxon>
        <taxon>Fungi</taxon>
        <taxon>Dikarya</taxon>
        <taxon>Basidiomycota</taxon>
        <taxon>Agaricomycotina</taxon>
        <taxon>Agaricomycetes</taxon>
        <taxon>Agaricomycetidae</taxon>
        <taxon>Agaricales</taxon>
        <taxon>Pleurotineae</taxon>
        <taxon>Pterulaceae</taxon>
        <taxon>Pterulicium</taxon>
    </lineage>
</organism>
<dbReference type="GO" id="GO:0015934">
    <property type="term" value="C:large ribosomal subunit"/>
    <property type="evidence" value="ECO:0007669"/>
    <property type="project" value="TreeGrafter"/>
</dbReference>
<dbReference type="OrthoDB" id="162638at2759"/>
<dbReference type="InterPro" id="IPR037229">
    <property type="entry name" value="Ribosomal_bL35_sf"/>
</dbReference>
<keyword evidence="3" id="KW-0687">Ribonucleoprotein</keyword>
<sequence>MFTQLLSASWRSATPSRILTQARHFSSSPICEAGYKMKSHSGAKKRWRSVGTSDVFKRAKAYRGHLNVTKSAGRVNKLGNTAYSSHTQSVRLKKQLLPYGSA</sequence>
<protein>
    <recommendedName>
        <fullName evidence="6">50S ribosomal protein L35</fullName>
    </recommendedName>
</protein>
<dbReference type="Gene3D" id="4.10.410.60">
    <property type="match status" value="1"/>
</dbReference>
<evidence type="ECO:0000256" key="1">
    <source>
        <dbReference type="ARBA" id="ARBA00006598"/>
    </source>
</evidence>
<evidence type="ECO:0000313" key="4">
    <source>
        <dbReference type="EMBL" id="TFL01286.1"/>
    </source>
</evidence>
<dbReference type="STRING" id="1884261.A0A5C3QH03"/>
<dbReference type="PANTHER" id="PTHR33343">
    <property type="entry name" value="54S RIBOSOMAL PROTEIN BL35M"/>
    <property type="match status" value="1"/>
</dbReference>
<dbReference type="Pfam" id="PF01632">
    <property type="entry name" value="Ribosomal_L35p"/>
    <property type="match status" value="1"/>
</dbReference>
<dbReference type="EMBL" id="ML178825">
    <property type="protein sequence ID" value="TFL01286.1"/>
    <property type="molecule type" value="Genomic_DNA"/>
</dbReference>
<dbReference type="InterPro" id="IPR001706">
    <property type="entry name" value="Ribosomal_bL35"/>
</dbReference>
<gene>
    <name evidence="4" type="ORF">BDV98DRAFT_530027</name>
</gene>
<dbReference type="GO" id="GO:0006412">
    <property type="term" value="P:translation"/>
    <property type="evidence" value="ECO:0007669"/>
    <property type="project" value="InterPro"/>
</dbReference>
<dbReference type="Proteomes" id="UP000305067">
    <property type="component" value="Unassembled WGS sequence"/>
</dbReference>
<dbReference type="PANTHER" id="PTHR33343:SF1">
    <property type="entry name" value="LARGE RIBOSOMAL SUBUNIT PROTEIN BL35M"/>
    <property type="match status" value="1"/>
</dbReference>
<comment type="similarity">
    <text evidence="1">Belongs to the bacterial ribosomal protein bL35 family.</text>
</comment>